<comment type="subcellular location">
    <subcellularLocation>
        <location evidence="1">Cell outer membrane</location>
    </subcellularLocation>
</comment>
<dbReference type="SUPFAM" id="SSF56954">
    <property type="entry name" value="Outer membrane efflux proteins (OEP)"/>
    <property type="match status" value="1"/>
</dbReference>
<evidence type="ECO:0000256" key="1">
    <source>
        <dbReference type="ARBA" id="ARBA00004442"/>
    </source>
</evidence>
<evidence type="ECO:0000256" key="5">
    <source>
        <dbReference type="ARBA" id="ARBA00022692"/>
    </source>
</evidence>
<keyword evidence="5" id="KW-0812">Transmembrane</keyword>
<dbReference type="NCBIfam" id="TIGR01844">
    <property type="entry name" value="type_I_sec_TolC"/>
    <property type="match status" value="1"/>
</dbReference>
<evidence type="ECO:0000313" key="9">
    <source>
        <dbReference type="Proteomes" id="UP000652567"/>
    </source>
</evidence>
<dbReference type="Proteomes" id="UP000652567">
    <property type="component" value="Unassembled WGS sequence"/>
</dbReference>
<evidence type="ECO:0000256" key="2">
    <source>
        <dbReference type="ARBA" id="ARBA00007613"/>
    </source>
</evidence>
<keyword evidence="3" id="KW-0813">Transport</keyword>
<dbReference type="InterPro" id="IPR010130">
    <property type="entry name" value="T1SS_OMP_TolC"/>
</dbReference>
<keyword evidence="6" id="KW-0472">Membrane</keyword>
<dbReference type="Pfam" id="PF02321">
    <property type="entry name" value="OEP"/>
    <property type="match status" value="2"/>
</dbReference>
<evidence type="ECO:0000256" key="4">
    <source>
        <dbReference type="ARBA" id="ARBA00022452"/>
    </source>
</evidence>
<dbReference type="PROSITE" id="PS51257">
    <property type="entry name" value="PROKAR_LIPOPROTEIN"/>
    <property type="match status" value="1"/>
</dbReference>
<dbReference type="PANTHER" id="PTHR30026:SF22">
    <property type="entry name" value="OUTER MEMBRANE EFFLUX PROTEIN"/>
    <property type="match status" value="1"/>
</dbReference>
<dbReference type="InterPro" id="IPR051906">
    <property type="entry name" value="TolC-like"/>
</dbReference>
<dbReference type="GO" id="GO:0015562">
    <property type="term" value="F:efflux transmembrane transporter activity"/>
    <property type="evidence" value="ECO:0007669"/>
    <property type="project" value="InterPro"/>
</dbReference>
<dbReference type="GO" id="GO:0009279">
    <property type="term" value="C:cell outer membrane"/>
    <property type="evidence" value="ECO:0007669"/>
    <property type="project" value="UniProtKB-SubCell"/>
</dbReference>
<dbReference type="PANTHER" id="PTHR30026">
    <property type="entry name" value="OUTER MEMBRANE PROTEIN TOLC"/>
    <property type="match status" value="1"/>
</dbReference>
<comment type="similarity">
    <text evidence="2">Belongs to the outer membrane factor (OMF) (TC 1.B.17) family.</text>
</comment>
<keyword evidence="4" id="KW-1134">Transmembrane beta strand</keyword>
<dbReference type="AlphaFoldDB" id="A0A928V5E4"/>
<proteinExistence type="inferred from homology"/>
<evidence type="ECO:0000256" key="7">
    <source>
        <dbReference type="ARBA" id="ARBA00023237"/>
    </source>
</evidence>
<accession>A0A928V5E4</accession>
<reference evidence="8" key="1">
    <citation type="submission" date="2018-07" db="EMBL/GenBank/DDBJ databases">
        <title>Genome assembly of strain Ka43.</title>
        <authorList>
            <person name="Kukolya J."/>
            <person name="Nagy I."/>
            <person name="Horvath B."/>
            <person name="Toth A."/>
        </authorList>
    </citation>
    <scope>NUCLEOTIDE SEQUENCE</scope>
    <source>
        <strain evidence="8">KB43</strain>
    </source>
</reference>
<keyword evidence="9" id="KW-1185">Reference proteome</keyword>
<protein>
    <submittedName>
        <fullName evidence="8">Type I secretion protein TolC</fullName>
    </submittedName>
</protein>
<dbReference type="EMBL" id="PRDL01000001">
    <property type="protein sequence ID" value="MBE8719108.1"/>
    <property type="molecule type" value="Genomic_DNA"/>
</dbReference>
<sequence>MIVMIRWLNLTRNVGSLLPGMVLYGCSTVIFAQVTALETETVSANAVVNTAGNSAFYSSAPSLSTPPLAIEQAIGQSVQWHPAIGEAVAILSQREEQIAIARAGYYPRIQGGLRSGYDNTYDESKSSQALVLSVSQMLYDFGKVANDVKAARAGVALGQANLLYTIDQIIRDTAYAVIEIQRYQNLFNIAEDQIEGVTRILDLAEQRSRSGASTRSDAVQAQSRLEGARVTLLQHIARLQRWQAHLASLIGESGSRTATDDFPAQLLSSCDQSESDPLKVPEFLIAQARQAEAIARRDLARSENRPTISIDPSVTHYLDNNYQVGPNQDRTQWGVFLNVNMPFYQGGSNRARVRSADFALRSAEAALESAKLIVKQGLFEAFTQTASLERSLESLARRDISISETRDLYRQQYLDLGTRSLLDLLNAEQEIHQSRFDRQNTISDLRRLQIDCLYNTGELRDAFALTRAPVQGVEITP</sequence>
<organism evidence="8 9">
    <name type="scientific">Cellvibrio polysaccharolyticus</name>
    <dbReference type="NCBI Taxonomy" id="2082724"/>
    <lineage>
        <taxon>Bacteria</taxon>
        <taxon>Pseudomonadati</taxon>
        <taxon>Pseudomonadota</taxon>
        <taxon>Gammaproteobacteria</taxon>
        <taxon>Cellvibrionales</taxon>
        <taxon>Cellvibrionaceae</taxon>
        <taxon>Cellvibrio</taxon>
    </lineage>
</organism>
<comment type="caution">
    <text evidence="8">The sequence shown here is derived from an EMBL/GenBank/DDBJ whole genome shotgun (WGS) entry which is preliminary data.</text>
</comment>
<dbReference type="InterPro" id="IPR003423">
    <property type="entry name" value="OMP_efflux"/>
</dbReference>
<evidence type="ECO:0000256" key="6">
    <source>
        <dbReference type="ARBA" id="ARBA00023136"/>
    </source>
</evidence>
<dbReference type="GO" id="GO:0015288">
    <property type="term" value="F:porin activity"/>
    <property type="evidence" value="ECO:0007669"/>
    <property type="project" value="TreeGrafter"/>
</dbReference>
<gene>
    <name evidence="8" type="ORF">C4F51_18170</name>
</gene>
<dbReference type="GO" id="GO:1990281">
    <property type="term" value="C:efflux pump complex"/>
    <property type="evidence" value="ECO:0007669"/>
    <property type="project" value="TreeGrafter"/>
</dbReference>
<dbReference type="Gene3D" id="1.20.1600.10">
    <property type="entry name" value="Outer membrane efflux proteins (OEP)"/>
    <property type="match status" value="1"/>
</dbReference>
<evidence type="ECO:0000313" key="8">
    <source>
        <dbReference type="EMBL" id="MBE8719108.1"/>
    </source>
</evidence>
<evidence type="ECO:0000256" key="3">
    <source>
        <dbReference type="ARBA" id="ARBA00022448"/>
    </source>
</evidence>
<name>A0A928V5E4_9GAMM</name>
<keyword evidence="7" id="KW-0998">Cell outer membrane</keyword>